<evidence type="ECO:0000313" key="2">
    <source>
        <dbReference type="Proteomes" id="UP000661607"/>
    </source>
</evidence>
<proteinExistence type="predicted"/>
<evidence type="ECO:0000313" key="1">
    <source>
        <dbReference type="EMBL" id="MBE1565933.1"/>
    </source>
</evidence>
<dbReference type="Pfam" id="PF11376">
    <property type="entry name" value="DUF3179"/>
    <property type="match status" value="1"/>
</dbReference>
<dbReference type="EMBL" id="JADBEF010000001">
    <property type="protein sequence ID" value="MBE1565933.1"/>
    <property type="molecule type" value="Genomic_DNA"/>
</dbReference>
<organism evidence="1 2">
    <name type="scientific">Nonomuraea africana</name>
    <dbReference type="NCBI Taxonomy" id="46171"/>
    <lineage>
        <taxon>Bacteria</taxon>
        <taxon>Bacillati</taxon>
        <taxon>Actinomycetota</taxon>
        <taxon>Actinomycetes</taxon>
        <taxon>Streptosporangiales</taxon>
        <taxon>Streptosporangiaceae</taxon>
        <taxon>Nonomuraea</taxon>
    </lineage>
</organism>
<keyword evidence="2" id="KW-1185">Reference proteome</keyword>
<reference evidence="1 2" key="1">
    <citation type="submission" date="2020-10" db="EMBL/GenBank/DDBJ databases">
        <title>Sequencing the genomes of 1000 actinobacteria strains.</title>
        <authorList>
            <person name="Klenk H.-P."/>
        </authorList>
    </citation>
    <scope>NUCLEOTIDE SEQUENCE [LARGE SCALE GENOMIC DNA]</scope>
    <source>
        <strain evidence="1 2">DSM 43748</strain>
    </source>
</reference>
<dbReference type="InterPro" id="IPR021516">
    <property type="entry name" value="DUF3179"/>
</dbReference>
<accession>A0ABR9KWC4</accession>
<dbReference type="Proteomes" id="UP000661607">
    <property type="component" value="Unassembled WGS sequence"/>
</dbReference>
<sequence length="65" mass="7403">MVDGRRLHFTAVAGDFADRESGSRWNVLGQAIAGPMKGRRLARIDHVDTFWFAWVAFTPETEILR</sequence>
<protein>
    <recommendedName>
        <fullName evidence="3">DUF3179 domain-containing protein</fullName>
    </recommendedName>
</protein>
<gene>
    <name evidence="1" type="ORF">H4W81_008712</name>
</gene>
<dbReference type="RefSeq" id="WP_318782434.1">
    <property type="nucleotide sequence ID" value="NZ_BAAASY010000010.1"/>
</dbReference>
<name>A0ABR9KWC4_9ACTN</name>
<comment type="caution">
    <text evidence="1">The sequence shown here is derived from an EMBL/GenBank/DDBJ whole genome shotgun (WGS) entry which is preliminary data.</text>
</comment>
<evidence type="ECO:0008006" key="3">
    <source>
        <dbReference type="Google" id="ProtNLM"/>
    </source>
</evidence>